<evidence type="ECO:0000313" key="1">
    <source>
        <dbReference type="EMBL" id="VFQ89091.1"/>
    </source>
</evidence>
<evidence type="ECO:0000313" key="2">
    <source>
        <dbReference type="Proteomes" id="UP000595140"/>
    </source>
</evidence>
<organism evidence="1 2">
    <name type="scientific">Cuscuta campestris</name>
    <dbReference type="NCBI Taxonomy" id="132261"/>
    <lineage>
        <taxon>Eukaryota</taxon>
        <taxon>Viridiplantae</taxon>
        <taxon>Streptophyta</taxon>
        <taxon>Embryophyta</taxon>
        <taxon>Tracheophyta</taxon>
        <taxon>Spermatophyta</taxon>
        <taxon>Magnoliopsida</taxon>
        <taxon>eudicotyledons</taxon>
        <taxon>Gunneridae</taxon>
        <taxon>Pentapetalae</taxon>
        <taxon>asterids</taxon>
        <taxon>lamiids</taxon>
        <taxon>Solanales</taxon>
        <taxon>Convolvulaceae</taxon>
        <taxon>Cuscuteae</taxon>
        <taxon>Cuscuta</taxon>
        <taxon>Cuscuta subgen. Grammica</taxon>
        <taxon>Cuscuta sect. Cleistogrammica</taxon>
    </lineage>
</organism>
<dbReference type="AlphaFoldDB" id="A0A484MJF6"/>
<dbReference type="Proteomes" id="UP000595140">
    <property type="component" value="Unassembled WGS sequence"/>
</dbReference>
<sequence length="187" mass="20602">MSGGISAGANVEVGDCHLVEMSLLPGAVPADRLPDAVASSTDASIAISDDQITPLLPKPERTKINIFTISYPKRKSNKEQVVRSESDMSPFMEYIIWAWSGSRYSGLLCVTLSSTIYCTMDFLSDIFSGQSISLFEMAFTRCTSLLIFSLVWLKRTGQPIFGLKNVTTLLALRAIVGYFSLSSFIYW</sequence>
<dbReference type="OrthoDB" id="306876at2759"/>
<reference evidence="1 2" key="1">
    <citation type="submission" date="2018-04" db="EMBL/GenBank/DDBJ databases">
        <authorList>
            <person name="Vogel A."/>
        </authorList>
    </citation>
    <scope>NUCLEOTIDE SEQUENCE [LARGE SCALE GENOMIC DNA]</scope>
</reference>
<keyword evidence="2" id="KW-1185">Reference proteome</keyword>
<evidence type="ECO:0008006" key="3">
    <source>
        <dbReference type="Google" id="ProtNLM"/>
    </source>
</evidence>
<protein>
    <recommendedName>
        <fullName evidence="3">EamA domain-containing protein</fullName>
    </recommendedName>
</protein>
<gene>
    <name evidence="1" type="ORF">CCAM_LOCUS30867</name>
</gene>
<name>A0A484MJF6_9ASTE</name>
<proteinExistence type="predicted"/>
<dbReference type="EMBL" id="OOIL02003702">
    <property type="protein sequence ID" value="VFQ89091.1"/>
    <property type="molecule type" value="Genomic_DNA"/>
</dbReference>
<accession>A0A484MJF6</accession>